<dbReference type="EMBL" id="CAAHGQ010000047">
    <property type="protein sequence ID" value="VGP86514.1"/>
    <property type="molecule type" value="Genomic_DNA"/>
</dbReference>
<dbReference type="Proteomes" id="UP000328848">
    <property type="component" value="Unassembled WGS sequence"/>
</dbReference>
<organism evidence="1 2">
    <name type="scientific">Klebsiella africana</name>
    <dbReference type="NCBI Taxonomy" id="2489010"/>
    <lineage>
        <taxon>Bacteria</taxon>
        <taxon>Pseudomonadati</taxon>
        <taxon>Pseudomonadota</taxon>
        <taxon>Gammaproteobacteria</taxon>
        <taxon>Enterobacterales</taxon>
        <taxon>Enterobacteriaceae</taxon>
        <taxon>Klebsiella/Raoultella group</taxon>
        <taxon>Klebsiella</taxon>
    </lineage>
</organism>
<name>A0A8B6IPW7_9ENTR</name>
<dbReference type="AlphaFoldDB" id="A0A8B6IPW7"/>
<reference evidence="1 2" key="1">
    <citation type="submission" date="2019-04" db="EMBL/GenBank/DDBJ databases">
        <authorList>
            <person name="Brisse S."/>
            <person name="Rodrigues C."/>
        </authorList>
    </citation>
    <scope>NUCLEOTIDE SEQUENCE [LARGE SCALE GENOMIC DNA]</scope>
    <source>
        <strain evidence="1">SB5857</strain>
    </source>
</reference>
<comment type="caution">
    <text evidence="1">The sequence shown here is derived from an EMBL/GenBank/DDBJ whole genome shotgun (WGS) entry which is preliminary data.</text>
</comment>
<accession>A0A8B6IPW7</accession>
<dbReference type="CDD" id="cd03025">
    <property type="entry name" value="DsbA_FrnE_like"/>
    <property type="match status" value="1"/>
</dbReference>
<proteinExistence type="predicted"/>
<dbReference type="SUPFAM" id="SSF52833">
    <property type="entry name" value="Thioredoxin-like"/>
    <property type="match status" value="1"/>
</dbReference>
<evidence type="ECO:0000313" key="2">
    <source>
        <dbReference type="Proteomes" id="UP000328848"/>
    </source>
</evidence>
<evidence type="ECO:0008006" key="3">
    <source>
        <dbReference type="Google" id="ProtNLM"/>
    </source>
</evidence>
<dbReference type="RefSeq" id="WP_136034359.1">
    <property type="nucleotide sequence ID" value="NZ_CAAHGQ010000047.1"/>
</dbReference>
<sequence length="291" mass="33273">MTAEKKLTLTIFTDPMMGLSYESEPFFRKLETHFQQQIQFRYVMSGLVRNVYDFVDPEDLKVSQEYALEKYMLQLAAIYKSEENITGMPINMTDFQLFTTEFNSSIPLNLAYKAAQLADSNKADHFLYRLRFATVAECRPTTRLKEILAVVADTGINVNEFLKHYQDGSAQAALDDDFNLRQSLDVRGLPAYLFEYDGKQVMINGVIGYEQFYNIIKNLSDGKVSAHQPEVSTNSIRDLINLHPLISSIEIKDAFSLRDLSAVKALIQPLLDSDEISIKPVHNGWFIQQKK</sequence>
<dbReference type="Gene3D" id="3.40.30.10">
    <property type="entry name" value="Glutaredoxin"/>
    <property type="match status" value="1"/>
</dbReference>
<dbReference type="InterPro" id="IPR036249">
    <property type="entry name" value="Thioredoxin-like_sf"/>
</dbReference>
<protein>
    <recommendedName>
        <fullName evidence="3">DsbA family protein</fullName>
    </recommendedName>
</protein>
<evidence type="ECO:0000313" key="1">
    <source>
        <dbReference type="EMBL" id="VGP86514.1"/>
    </source>
</evidence>
<gene>
    <name evidence="1" type="ORF">SB5857_01764</name>
</gene>
<dbReference type="Pfam" id="PF13743">
    <property type="entry name" value="Thioredoxin_5"/>
    <property type="match status" value="1"/>
</dbReference>